<evidence type="ECO:0000313" key="7">
    <source>
        <dbReference type="Proteomes" id="UP001295423"/>
    </source>
</evidence>
<comment type="similarity">
    <text evidence="1">Belongs to the peptidase C48 family.</text>
</comment>
<dbReference type="Pfam" id="PF02902">
    <property type="entry name" value="Peptidase_C48"/>
    <property type="match status" value="1"/>
</dbReference>
<feature type="region of interest" description="Disordered" evidence="4">
    <location>
        <begin position="620"/>
        <end position="678"/>
    </location>
</feature>
<gene>
    <name evidence="6" type="ORF">CYCCA115_LOCUS6411</name>
</gene>
<accession>A0AAD2FL16</accession>
<evidence type="ECO:0000313" key="6">
    <source>
        <dbReference type="EMBL" id="CAJ1939071.1"/>
    </source>
</evidence>
<feature type="compositionally biased region" description="Acidic residues" evidence="4">
    <location>
        <begin position="964"/>
        <end position="973"/>
    </location>
</feature>
<feature type="compositionally biased region" description="Acidic residues" evidence="4">
    <location>
        <begin position="716"/>
        <end position="730"/>
    </location>
</feature>
<dbReference type="PROSITE" id="PS50600">
    <property type="entry name" value="ULP_PROTEASE"/>
    <property type="match status" value="1"/>
</dbReference>
<dbReference type="GO" id="GO:0006508">
    <property type="term" value="P:proteolysis"/>
    <property type="evidence" value="ECO:0007669"/>
    <property type="project" value="UniProtKB-KW"/>
</dbReference>
<feature type="region of interest" description="Disordered" evidence="4">
    <location>
        <begin position="513"/>
        <end position="567"/>
    </location>
</feature>
<feature type="region of interest" description="Disordered" evidence="4">
    <location>
        <begin position="947"/>
        <end position="989"/>
    </location>
</feature>
<feature type="region of interest" description="Disordered" evidence="4">
    <location>
        <begin position="700"/>
        <end position="730"/>
    </location>
</feature>
<evidence type="ECO:0000259" key="5">
    <source>
        <dbReference type="PROSITE" id="PS50600"/>
    </source>
</evidence>
<sequence length="1390" mass="156470">MDRANMPRPKSSRGRHDRGNQNGSRSNNRRRTQDDSMDFEDDRQPTHQSSRHERKKSPLNGMNPLQFTKSEYAHEALVAPAVKSIYERNGRKKGQKVASPLERAQILQGGPSSSMSDKIPRKVRYREKEPPSNPSLGQTLIQGFKTIFTGRKRSSDDSSTSNTSNNSKRHRRNVKTDSLANVPQTRNKLKQQNGAHKKATEVIDLADSDSNTEDESTAQNQLKRNRSKRKSDLFAEVGSKKQAAKPVTEKPTTGIYGLLGHVTQEVKEAVPDTPSDDDGVKAQSPTKHALHSDVDSSSSSDDDKTKSPDEPDTVRRKSLQEQQLERERQGLKDVIRNNLYQTSDVDEAGGNQTEGDSDSEENFSFLPKGSVRKSKPAARLQVAQHAAKTRKNTDMEDINNFHQKKKKASRKDAAGTQPIVLDVDDDENDGTNANTKSKYFENNEPSGHPKVLPHPGMNYPDIQHPDMQYHDMQLYNANEPGPKTPSDTALPADLAVGKDTSTDAIMADFDQKVGQWKNGATPKSSSSQADGEDEDKFWGDIAAKRQSKSTNEESYSPEDAKASRRARKIAQVDDVAIDTDFEITPTRKMSKDRILQNALRKVGMDPSSLTLQITKVNGAKPNARKGKRVIPGASTATEARSQETTSSQESREFCARTSGRNSGRISTRYGTRSHSSQEREDYILAQQMQQQDDMLEASRRRNQGRTLKKKKKPATNEDEPIVLSSDSEEEDHEELHDMEYDLCRIALGKKVSGNGCRLTFSRRNNQLILFFKRPGRRGRNSNYGVEEISFQLNRETVKEFKCYEKKERDDDEPSAHSVDFNFVAIRAIPCEGSKNLDKHLNKYKPESEDAPKKERFIILEFPVDADFDHFRTKMEDHLAEICHLDRIDKEEALSFAEALVDDSQRMATSRIAIETQSSFLQGRGPENVLLVYPFTGDPTEIEAAADGLHEPSGKLKINRGYSSDESDNESDQEEASKMHISNTPSGDLVDMKEDTVSKVKVRQHYVTLRVKDYERLQPEEWLNDSLVDFWMQWIARSEDKSNTNLHFFTSHFYSSLAGGGPEAVTSWTAKKNINIFEKKFIFIPINKDLHWSLCAVVNPGCISNSYEADLDKKAKLDVPCLIFMDSLRMHRKVAIRKKIENWLNSEWERINPDADNTKPFTKDKFQLFTPAVPMQNNTWDCGVFVCRYALAIFKLRNRSFTFRDVHGDSPFSRLVAGGAEFDFNMKDIVRFRGEFQTLIENLSGVYSRWKREGEKPNPKSDDAEKSGGQEVETHEDKSSDQEMTDATKNADQVTDLVPSEQKATSSPPSGSPEDESMDLVNENESTSVAIEANSPPDSEDVVIENESGSVIIEATLPHDSEGLVNENESDFIATEHYAPPDSHNEVFADI</sequence>
<feature type="compositionally biased region" description="Acidic residues" evidence="4">
    <location>
        <begin position="204"/>
        <end position="216"/>
    </location>
</feature>
<keyword evidence="2" id="KW-0645">Protease</keyword>
<dbReference type="PANTHER" id="PTHR47764">
    <property type="entry name" value="UBIQUITIN-LIKE-SPECIFIC PROTEASE 2B-RELATED"/>
    <property type="match status" value="1"/>
</dbReference>
<comment type="caution">
    <text evidence="6">The sequence shown here is derived from an EMBL/GenBank/DDBJ whole genome shotgun (WGS) entry which is preliminary data.</text>
</comment>
<keyword evidence="3" id="KW-0378">Hydrolase</keyword>
<evidence type="ECO:0000256" key="2">
    <source>
        <dbReference type="ARBA" id="ARBA00022670"/>
    </source>
</evidence>
<dbReference type="InterPro" id="IPR038765">
    <property type="entry name" value="Papain-like_cys_pep_sf"/>
</dbReference>
<proteinExistence type="inferred from homology"/>
<evidence type="ECO:0000256" key="1">
    <source>
        <dbReference type="ARBA" id="ARBA00005234"/>
    </source>
</evidence>
<feature type="compositionally biased region" description="Basic residues" evidence="4">
    <location>
        <begin position="700"/>
        <end position="713"/>
    </location>
</feature>
<organism evidence="6 7">
    <name type="scientific">Cylindrotheca closterium</name>
    <dbReference type="NCBI Taxonomy" id="2856"/>
    <lineage>
        <taxon>Eukaryota</taxon>
        <taxon>Sar</taxon>
        <taxon>Stramenopiles</taxon>
        <taxon>Ochrophyta</taxon>
        <taxon>Bacillariophyta</taxon>
        <taxon>Bacillariophyceae</taxon>
        <taxon>Bacillariophycidae</taxon>
        <taxon>Bacillariales</taxon>
        <taxon>Bacillariaceae</taxon>
        <taxon>Cylindrotheca</taxon>
    </lineage>
</organism>
<feature type="compositionally biased region" description="Basic and acidic residues" evidence="4">
    <location>
        <begin position="1249"/>
        <end position="1280"/>
    </location>
</feature>
<feature type="compositionally biased region" description="Polar residues" evidence="4">
    <location>
        <begin position="658"/>
        <end position="674"/>
    </location>
</feature>
<reference evidence="6" key="1">
    <citation type="submission" date="2023-08" db="EMBL/GenBank/DDBJ databases">
        <authorList>
            <person name="Audoor S."/>
            <person name="Bilcke G."/>
        </authorList>
    </citation>
    <scope>NUCLEOTIDE SEQUENCE</scope>
</reference>
<feature type="domain" description="Ubiquitin-like protease family profile" evidence="5">
    <location>
        <begin position="1006"/>
        <end position="1192"/>
    </location>
</feature>
<evidence type="ECO:0000256" key="3">
    <source>
        <dbReference type="ARBA" id="ARBA00022801"/>
    </source>
</evidence>
<feature type="region of interest" description="Disordered" evidence="4">
    <location>
        <begin position="84"/>
        <end position="455"/>
    </location>
</feature>
<feature type="compositionally biased region" description="Polar residues" evidence="4">
    <location>
        <begin position="176"/>
        <end position="194"/>
    </location>
</feature>
<dbReference type="SUPFAM" id="SSF54001">
    <property type="entry name" value="Cysteine proteinases"/>
    <property type="match status" value="1"/>
</dbReference>
<keyword evidence="7" id="KW-1185">Reference proteome</keyword>
<dbReference type="Gene3D" id="3.40.395.10">
    <property type="entry name" value="Adenoviral Proteinase, Chain A"/>
    <property type="match status" value="1"/>
</dbReference>
<feature type="compositionally biased region" description="Low complexity" evidence="4">
    <location>
        <begin position="157"/>
        <end position="166"/>
    </location>
</feature>
<dbReference type="InterPro" id="IPR003653">
    <property type="entry name" value="Peptidase_C48_C"/>
</dbReference>
<dbReference type="EMBL" id="CAKOGP040000779">
    <property type="protein sequence ID" value="CAJ1939071.1"/>
    <property type="molecule type" value="Genomic_DNA"/>
</dbReference>
<feature type="region of interest" description="Disordered" evidence="4">
    <location>
        <begin position="1248"/>
        <end position="1319"/>
    </location>
</feature>
<protein>
    <recommendedName>
        <fullName evidence="5">Ubiquitin-like protease family profile domain-containing protein</fullName>
    </recommendedName>
</protein>
<feature type="compositionally biased region" description="Low complexity" evidence="4">
    <location>
        <begin position="633"/>
        <end position="648"/>
    </location>
</feature>
<feature type="compositionally biased region" description="Basic and acidic residues" evidence="4">
    <location>
        <begin position="301"/>
        <end position="335"/>
    </location>
</feature>
<dbReference type="PANTHER" id="PTHR47764:SF2">
    <property type="entry name" value="UBIQUITIN-LIKE PROTEASE FAMILY PROFILE DOMAIN-CONTAINING PROTEIN"/>
    <property type="match status" value="1"/>
</dbReference>
<evidence type="ECO:0000256" key="4">
    <source>
        <dbReference type="SAM" id="MobiDB-lite"/>
    </source>
</evidence>
<dbReference type="GO" id="GO:0008234">
    <property type="term" value="F:cysteine-type peptidase activity"/>
    <property type="evidence" value="ECO:0007669"/>
    <property type="project" value="InterPro"/>
</dbReference>
<feature type="region of interest" description="Disordered" evidence="4">
    <location>
        <begin position="1"/>
        <end position="68"/>
    </location>
</feature>
<name>A0AAD2FL16_9STRA</name>
<dbReference type="Proteomes" id="UP001295423">
    <property type="component" value="Unassembled WGS sequence"/>
</dbReference>